<evidence type="ECO:0000313" key="2">
    <source>
        <dbReference type="Proteomes" id="UP000553948"/>
    </source>
</evidence>
<evidence type="ECO:0000313" key="1">
    <source>
        <dbReference type="EMBL" id="MBA6119274.1"/>
    </source>
</evidence>
<protein>
    <submittedName>
        <fullName evidence="1">Uncharacterized protein</fullName>
    </submittedName>
</protein>
<name>A0A7W2QM36_PSEPU</name>
<dbReference type="AlphaFoldDB" id="A0A7W2QM36"/>
<dbReference type="Proteomes" id="UP000553948">
    <property type="component" value="Unassembled WGS sequence"/>
</dbReference>
<proteinExistence type="predicted"/>
<reference evidence="1 2" key="1">
    <citation type="submission" date="2020-07" db="EMBL/GenBank/DDBJ databases">
        <title>Diversity of carbapenemase encoding genes among Pseudomonas putida group clinical isolates in a tertiary Brazilian hospital.</title>
        <authorList>
            <person name="Alberto-Lei F."/>
            <person name="Nodari C.S."/>
            <person name="Streling A.P."/>
            <person name="Paulino J.T."/>
            <person name="Bessa-Neto F.O."/>
            <person name="Cayo R."/>
            <person name="Gales A.C."/>
        </authorList>
    </citation>
    <scope>NUCLEOTIDE SEQUENCE [LARGE SCALE GENOMIC DNA]</scope>
    <source>
        <strain evidence="1 2">12464</strain>
    </source>
</reference>
<dbReference type="RefSeq" id="WP_050439943.1">
    <property type="nucleotide sequence ID" value="NZ_CP060529.1"/>
</dbReference>
<organism evidence="1 2">
    <name type="scientific">Pseudomonas putida</name>
    <name type="common">Arthrobacter siderocapsulatus</name>
    <dbReference type="NCBI Taxonomy" id="303"/>
    <lineage>
        <taxon>Bacteria</taxon>
        <taxon>Pseudomonadati</taxon>
        <taxon>Pseudomonadota</taxon>
        <taxon>Gammaproteobacteria</taxon>
        <taxon>Pseudomonadales</taxon>
        <taxon>Pseudomonadaceae</taxon>
        <taxon>Pseudomonas</taxon>
    </lineage>
</organism>
<sequence length="122" mass="14132">MHIAKSDKEVLHKALSSRAALPIDSEEYKIVHPHHDKYSEHFEIIVVEGKITHRPKNNTKAKETFLMCDLVRFSYAFGEWEDFNYAIVKTFSSFVERCPKDASKEMIAAFMSTLKFTVNADF</sequence>
<comment type="caution">
    <text evidence="1">The sequence shown here is derived from an EMBL/GenBank/DDBJ whole genome shotgun (WGS) entry which is preliminary data.</text>
</comment>
<accession>A0A7W2QM36</accession>
<dbReference type="EMBL" id="JACGDG010000040">
    <property type="protein sequence ID" value="MBA6119274.1"/>
    <property type="molecule type" value="Genomic_DNA"/>
</dbReference>
<gene>
    <name evidence="1" type="ORF">H4C47_26590</name>
</gene>